<evidence type="ECO:0000313" key="3">
    <source>
        <dbReference type="Proteomes" id="UP000007635"/>
    </source>
</evidence>
<dbReference type="Gene3D" id="3.40.50.300">
    <property type="entry name" value="P-loop containing nucleotide triphosphate hydrolases"/>
    <property type="match status" value="1"/>
</dbReference>
<dbReference type="PANTHER" id="PTHR14241:SF1">
    <property type="entry name" value="INTERFERON-INDUCED PROTEIN 44-RELATED"/>
    <property type="match status" value="1"/>
</dbReference>
<proteinExistence type="predicted"/>
<dbReference type="CDD" id="cd00882">
    <property type="entry name" value="Ras_like_GTPase"/>
    <property type="match status" value="1"/>
</dbReference>
<evidence type="ECO:0000313" key="2">
    <source>
        <dbReference type="Ensembl" id="ENSGACP00000071120.1"/>
    </source>
</evidence>
<evidence type="ECO:0000256" key="1">
    <source>
        <dbReference type="SAM" id="Phobius"/>
    </source>
</evidence>
<dbReference type="Ensembl" id="ENSGACT00000087002.1">
    <property type="protein sequence ID" value="ENSGACP00000071120.1"/>
    <property type="gene ID" value="ENSGACG00000038016.1"/>
</dbReference>
<reference evidence="2" key="3">
    <citation type="submission" date="2025-09" db="UniProtKB">
        <authorList>
            <consortium name="Ensembl"/>
        </authorList>
    </citation>
    <scope>IDENTIFICATION</scope>
</reference>
<reference evidence="2" key="2">
    <citation type="submission" date="2025-08" db="UniProtKB">
        <authorList>
            <consortium name="Ensembl"/>
        </authorList>
    </citation>
    <scope>IDENTIFICATION</scope>
</reference>
<sequence>MSELTLFDNKLCVIMLLVYMFSYCPFVAMGGEKSKPASETLIEEWRKIHWSQKEEDLQFVKDYQPLNEEVKQLRVLLHGSTGAGKSSFINSVDSVLRGRITVRVPTDTNSSKTFTMKRRTYKINKGGPGTFYPFVFTDLMGIEGSEKQGICVEDIKLDMKGHIQDGYKFNPCSEISEDDPNYNKSPTLEDKVHVLVCVIDASTATALSNESKKKMREVRLAARDLGIPELAVLTKIDEACPEVSSDVKNVCKSKYIKEMLDKVSVDLGLQPNCIFPVKNYITEMETNDEVDTLILSAMKRIIDFGEDFVNELQT</sequence>
<dbReference type="AlphaFoldDB" id="A0AAQ4S7C6"/>
<evidence type="ECO:0008006" key="4">
    <source>
        <dbReference type="Google" id="ProtNLM"/>
    </source>
</evidence>
<keyword evidence="3" id="KW-1185">Reference proteome</keyword>
<dbReference type="PANTHER" id="PTHR14241">
    <property type="entry name" value="INTERFERON-INDUCED PROTEIN 44"/>
    <property type="match status" value="1"/>
</dbReference>
<dbReference type="InterPro" id="IPR027417">
    <property type="entry name" value="P-loop_NTPase"/>
</dbReference>
<keyword evidence="1" id="KW-1133">Transmembrane helix</keyword>
<dbReference type="GeneTree" id="ENSGT00940000160560"/>
<dbReference type="SUPFAM" id="SSF52540">
    <property type="entry name" value="P-loop containing nucleoside triphosphate hydrolases"/>
    <property type="match status" value="1"/>
</dbReference>
<organism evidence="2 3">
    <name type="scientific">Gasterosteus aculeatus aculeatus</name>
    <name type="common">three-spined stickleback</name>
    <dbReference type="NCBI Taxonomy" id="481459"/>
    <lineage>
        <taxon>Eukaryota</taxon>
        <taxon>Metazoa</taxon>
        <taxon>Chordata</taxon>
        <taxon>Craniata</taxon>
        <taxon>Vertebrata</taxon>
        <taxon>Euteleostomi</taxon>
        <taxon>Actinopterygii</taxon>
        <taxon>Neopterygii</taxon>
        <taxon>Teleostei</taxon>
        <taxon>Neoteleostei</taxon>
        <taxon>Acanthomorphata</taxon>
        <taxon>Eupercaria</taxon>
        <taxon>Perciformes</taxon>
        <taxon>Cottioidei</taxon>
        <taxon>Gasterosteales</taxon>
        <taxon>Gasterosteidae</taxon>
        <taxon>Gasterosteus</taxon>
    </lineage>
</organism>
<protein>
    <recommendedName>
        <fullName evidence="4">G domain-containing protein</fullName>
    </recommendedName>
</protein>
<keyword evidence="1" id="KW-0472">Membrane</keyword>
<dbReference type="Proteomes" id="UP000007635">
    <property type="component" value="Unassembled WGS sequence"/>
</dbReference>
<feature type="transmembrane region" description="Helical" evidence="1">
    <location>
        <begin position="12"/>
        <end position="31"/>
    </location>
</feature>
<dbReference type="GO" id="GO:0006955">
    <property type="term" value="P:immune response"/>
    <property type="evidence" value="ECO:0007669"/>
    <property type="project" value="TreeGrafter"/>
</dbReference>
<accession>A0AAQ4S7C6</accession>
<name>A0AAQ4S7C6_GASAC</name>
<keyword evidence="1" id="KW-0812">Transmembrane</keyword>
<reference evidence="2 3" key="1">
    <citation type="journal article" date="2021" name="G3 (Bethesda)">
        <title>Improved contiguity of the threespine stickleback genome using long-read sequencing.</title>
        <authorList>
            <person name="Nath S."/>
            <person name="Shaw D.E."/>
            <person name="White M.A."/>
        </authorList>
    </citation>
    <scope>NUCLEOTIDE SEQUENCE [LARGE SCALE GENOMIC DNA]</scope>
    <source>
        <strain evidence="2 3">Lake Benthic</strain>
    </source>
</reference>